<keyword evidence="5" id="KW-1185">Reference proteome</keyword>
<reference evidence="6" key="1">
    <citation type="submission" date="2016-11" db="UniProtKB">
        <authorList>
            <consortium name="WormBaseParasite"/>
        </authorList>
    </citation>
    <scope>IDENTIFICATION</scope>
</reference>
<protein>
    <submittedName>
        <fullName evidence="6">N-acetyltransferase domain-containing protein</fullName>
    </submittedName>
</protein>
<dbReference type="CDD" id="cd04301">
    <property type="entry name" value="NAT_SF"/>
    <property type="match status" value="1"/>
</dbReference>
<dbReference type="Proteomes" id="UP000095287">
    <property type="component" value="Unplaced"/>
</dbReference>
<dbReference type="PANTHER" id="PTHR10545">
    <property type="entry name" value="DIAMINE N-ACETYLTRANSFERASE"/>
    <property type="match status" value="1"/>
</dbReference>
<evidence type="ECO:0000256" key="3">
    <source>
        <dbReference type="ARBA" id="ARBA00023315"/>
    </source>
</evidence>
<proteinExistence type="inferred from homology"/>
<dbReference type="PANTHER" id="PTHR10545:SF29">
    <property type="entry name" value="GH14572P-RELATED"/>
    <property type="match status" value="1"/>
</dbReference>
<dbReference type="Pfam" id="PF00583">
    <property type="entry name" value="Acetyltransf_1"/>
    <property type="match status" value="1"/>
</dbReference>
<accession>A0A1I7Y4Y1</accession>
<organism evidence="5 6">
    <name type="scientific">Steinernema glaseri</name>
    <dbReference type="NCBI Taxonomy" id="37863"/>
    <lineage>
        <taxon>Eukaryota</taxon>
        <taxon>Metazoa</taxon>
        <taxon>Ecdysozoa</taxon>
        <taxon>Nematoda</taxon>
        <taxon>Chromadorea</taxon>
        <taxon>Rhabditida</taxon>
        <taxon>Tylenchina</taxon>
        <taxon>Panagrolaimomorpha</taxon>
        <taxon>Strongyloidoidea</taxon>
        <taxon>Steinernematidae</taxon>
        <taxon>Steinernema</taxon>
    </lineage>
</organism>
<keyword evidence="2" id="KW-0808">Transferase</keyword>
<dbReference type="InterPro" id="IPR000182">
    <property type="entry name" value="GNAT_dom"/>
</dbReference>
<comment type="similarity">
    <text evidence="1">Belongs to the acetyltransferase family.</text>
</comment>
<name>A0A1I7Y4Y1_9BILA</name>
<evidence type="ECO:0000256" key="1">
    <source>
        <dbReference type="ARBA" id="ARBA00008694"/>
    </source>
</evidence>
<evidence type="ECO:0000259" key="4">
    <source>
        <dbReference type="PROSITE" id="PS51186"/>
    </source>
</evidence>
<dbReference type="FunFam" id="3.40.630.30:FF:000064">
    <property type="entry name" value="GNAT family acetyltransferase"/>
    <property type="match status" value="1"/>
</dbReference>
<sequence length="172" mass="19379">MALQFQVAMPVTIRDATADDAPIINQFTRDLAEHCGSPNGPETSVETLRSFMANNTIRAFLAILEDKIVGYLAYYTAYSTWKGPFVMMEDLYVDANVRGQKIGARLLAHLAQWAKANNFKRIKFECSEGDEKTMQFYKKFSATPVDHLHFSEYQIKGDALDALAHTTFNGLK</sequence>
<dbReference type="AlphaFoldDB" id="A0A1I7Y4Y1"/>
<dbReference type="SUPFAM" id="SSF55729">
    <property type="entry name" value="Acyl-CoA N-acyltransferases (Nat)"/>
    <property type="match status" value="1"/>
</dbReference>
<evidence type="ECO:0000313" key="5">
    <source>
        <dbReference type="Proteomes" id="UP000095287"/>
    </source>
</evidence>
<dbReference type="InterPro" id="IPR016181">
    <property type="entry name" value="Acyl_CoA_acyltransferase"/>
</dbReference>
<dbReference type="PROSITE" id="PS51186">
    <property type="entry name" value="GNAT"/>
    <property type="match status" value="1"/>
</dbReference>
<dbReference type="Gene3D" id="3.40.630.30">
    <property type="match status" value="1"/>
</dbReference>
<evidence type="ECO:0000313" key="6">
    <source>
        <dbReference type="WBParaSite" id="L893_g12779.t1"/>
    </source>
</evidence>
<dbReference type="InterPro" id="IPR051016">
    <property type="entry name" value="Diverse_Substrate_AcTransf"/>
</dbReference>
<keyword evidence="3" id="KW-0012">Acyltransferase</keyword>
<dbReference type="WBParaSite" id="L893_g12779.t1">
    <property type="protein sequence ID" value="L893_g12779.t1"/>
    <property type="gene ID" value="L893_g12779"/>
</dbReference>
<feature type="domain" description="N-acetyltransferase" evidence="4">
    <location>
        <begin position="11"/>
        <end position="158"/>
    </location>
</feature>
<evidence type="ECO:0000256" key="2">
    <source>
        <dbReference type="ARBA" id="ARBA00022679"/>
    </source>
</evidence>
<dbReference type="GO" id="GO:0008080">
    <property type="term" value="F:N-acetyltransferase activity"/>
    <property type="evidence" value="ECO:0007669"/>
    <property type="project" value="TreeGrafter"/>
</dbReference>